<keyword evidence="1" id="KW-0614">Plasmid</keyword>
<dbReference type="InterPro" id="IPR032710">
    <property type="entry name" value="NTF2-like_dom_sf"/>
</dbReference>
<sequence length="160" mass="18427">MFALCRHYVHQKLPASAVKMQAYCCSHSDVRHDHLRISRMLLEKLRLLECSLHGDRRNDWEWLELILHPAFREITRSGVMVNRSETITALLSEKDEPFILSSDFRLTEMGCGSALLHYRTFCADGSHPSLRSSYWICSDEGQWMLFFHQGTPAAGTEVQG</sequence>
<reference evidence="1 2" key="1">
    <citation type="journal article" date="2018" name="Int J Genomics">
        <title>Comparative Genomics Analysis of Plasmid pPV989-94 from a Clinical Isolate of Pantoea vagans PV989.</title>
        <authorList>
            <person name="Xu L."/>
            <person name="Yin M."/>
            <person name="Zhu T."/>
            <person name="Lu J."/>
            <person name="Bao Q."/>
        </authorList>
    </citation>
    <scope>NUCLEOTIDE SEQUENCE [LARGE SCALE GENOMIC DNA]</scope>
    <source>
        <strain evidence="1 2">PV989</strain>
    </source>
</reference>
<proteinExistence type="predicted"/>
<dbReference type="SUPFAM" id="SSF54427">
    <property type="entry name" value="NTF2-like"/>
    <property type="match status" value="1"/>
</dbReference>
<evidence type="ECO:0000313" key="2">
    <source>
        <dbReference type="Proteomes" id="UP000241538"/>
    </source>
</evidence>
<accession>A0AAN1NUJ8</accession>
<name>A0AAN1NUJ8_9GAMM</name>
<organism evidence="1 2">
    <name type="scientific">Pantoea vagans</name>
    <dbReference type="NCBI Taxonomy" id="470934"/>
    <lineage>
        <taxon>Bacteria</taxon>
        <taxon>Pseudomonadati</taxon>
        <taxon>Pseudomonadota</taxon>
        <taxon>Gammaproteobacteria</taxon>
        <taxon>Enterobacterales</taxon>
        <taxon>Erwiniaceae</taxon>
        <taxon>Pantoea</taxon>
    </lineage>
</organism>
<dbReference type="EMBL" id="CP028350">
    <property type="protein sequence ID" value="AVV39356.1"/>
    <property type="molecule type" value="Genomic_DNA"/>
</dbReference>
<evidence type="ECO:0000313" key="1">
    <source>
        <dbReference type="EMBL" id="AVV39356.1"/>
    </source>
</evidence>
<geneLocation type="plasmid" evidence="2">
    <name>ppv989-508</name>
</geneLocation>
<protein>
    <submittedName>
        <fullName evidence="1">DUF4440 domain-containing protein</fullName>
    </submittedName>
</protein>
<dbReference type="AlphaFoldDB" id="A0AAN1NUJ8"/>
<gene>
    <name evidence="1" type="ORF">C9381_19130</name>
</gene>
<dbReference type="Proteomes" id="UP000241538">
    <property type="component" value="Plasmid pPV989-508"/>
</dbReference>